<proteinExistence type="predicted"/>
<gene>
    <name evidence="1" type="ORF">PECAL_2P01070</name>
</gene>
<evidence type="ECO:0008006" key="3">
    <source>
        <dbReference type="Google" id="ProtNLM"/>
    </source>
</evidence>
<dbReference type="EMBL" id="CAKKNE010000002">
    <property type="protein sequence ID" value="CAH0367102.1"/>
    <property type="molecule type" value="Genomic_DNA"/>
</dbReference>
<dbReference type="Proteomes" id="UP000789595">
    <property type="component" value="Unassembled WGS sequence"/>
</dbReference>
<evidence type="ECO:0000313" key="2">
    <source>
        <dbReference type="Proteomes" id="UP000789595"/>
    </source>
</evidence>
<name>A0A8J2WSY8_9STRA</name>
<dbReference type="InterPro" id="IPR027417">
    <property type="entry name" value="P-loop_NTPase"/>
</dbReference>
<dbReference type="OrthoDB" id="10590066at2759"/>
<comment type="caution">
    <text evidence="1">The sequence shown here is derived from an EMBL/GenBank/DDBJ whole genome shotgun (WGS) entry which is preliminary data.</text>
</comment>
<evidence type="ECO:0000313" key="1">
    <source>
        <dbReference type="EMBL" id="CAH0367102.1"/>
    </source>
</evidence>
<dbReference type="Gene3D" id="3.40.50.300">
    <property type="entry name" value="P-loop containing nucleotide triphosphate hydrolases"/>
    <property type="match status" value="1"/>
</dbReference>
<protein>
    <recommendedName>
        <fullName evidence="3">Sulfotransferase domain-containing protein</fullName>
    </recommendedName>
</protein>
<sequence length="249" mass="27908">MIIPALLVQTTAATANPPILYDWRPPLTRGWANRSRSVTCVRGLMNSGTNFARSLVEQVGGVTVLEDRKHMYPWVLEARAQAAPGASVALVIARHPLSWVTGMRKARYFLTCGSRAPDSPCWLRLVWRHGPGEQAEREHLDVKYGGVVDVWNAYYGGYLAWSRTRYALIRYEDLLLDSDRTLRALFPGAHHAQQKRAAKKHGHARSFADARAYNLAKRWRAEKFTEPEVAGHCARANATVLANLGYTCP</sequence>
<dbReference type="SUPFAM" id="SSF52540">
    <property type="entry name" value="P-loop containing nucleoside triphosphate hydrolases"/>
    <property type="match status" value="1"/>
</dbReference>
<reference evidence="1" key="1">
    <citation type="submission" date="2021-11" db="EMBL/GenBank/DDBJ databases">
        <authorList>
            <consortium name="Genoscope - CEA"/>
            <person name="William W."/>
        </authorList>
    </citation>
    <scope>NUCLEOTIDE SEQUENCE</scope>
</reference>
<accession>A0A8J2WSY8</accession>
<keyword evidence="2" id="KW-1185">Reference proteome</keyword>
<dbReference type="AlphaFoldDB" id="A0A8J2WSY8"/>
<organism evidence="1 2">
    <name type="scientific">Pelagomonas calceolata</name>
    <dbReference type="NCBI Taxonomy" id="35677"/>
    <lineage>
        <taxon>Eukaryota</taxon>
        <taxon>Sar</taxon>
        <taxon>Stramenopiles</taxon>
        <taxon>Ochrophyta</taxon>
        <taxon>Pelagophyceae</taxon>
        <taxon>Pelagomonadales</taxon>
        <taxon>Pelagomonadaceae</taxon>
        <taxon>Pelagomonas</taxon>
    </lineage>
</organism>